<evidence type="ECO:0000313" key="1">
    <source>
        <dbReference type="EMBL" id="CAB4241906.1"/>
    </source>
</evidence>
<proteinExistence type="predicted"/>
<protein>
    <submittedName>
        <fullName evidence="1">Uncharacterized protein</fullName>
    </submittedName>
</protein>
<sequence length="315" mass="36475">MISNTENNHLRYWYNDDQTKRWRESELDTTTMSVGGCTRKPMSFKAELIRNARSLYRQYPDLTLFMSGGLDSEMALQSFLSAGIVPKIATVKFPNDNNMHDIGPMMRLLTALGIEYTVIDFDPTDFVNSGECYDIGLKYQAYTFYQQMLLKIAEQYSAPMITIDEVELERPTSIDYSTGEISSNWIFLKKEDQDGVWRRFNEKTGIPALNNFYTYSPETILSFLNIPVVDDLINDRIHGKLGWTSSKMKIYSTLGYEFRKRPKWHGVENYIHLWDTVRYNISVKGLAFNERQYAMPVAQLKENLINGVETLCQVA</sequence>
<gene>
    <name evidence="1" type="ORF">UFOVP71_444</name>
</gene>
<organism evidence="1">
    <name type="scientific">uncultured Caudovirales phage</name>
    <dbReference type="NCBI Taxonomy" id="2100421"/>
    <lineage>
        <taxon>Viruses</taxon>
        <taxon>Duplodnaviria</taxon>
        <taxon>Heunggongvirae</taxon>
        <taxon>Uroviricota</taxon>
        <taxon>Caudoviricetes</taxon>
        <taxon>Peduoviridae</taxon>
        <taxon>Maltschvirus</taxon>
        <taxon>Maltschvirus maltsch</taxon>
    </lineage>
</organism>
<accession>A0A6J5TAF3</accession>
<name>A0A6J5TAF3_9CAUD</name>
<dbReference type="EMBL" id="LR797824">
    <property type="protein sequence ID" value="CAB4241906.1"/>
    <property type="molecule type" value="Genomic_DNA"/>
</dbReference>
<dbReference type="SUPFAM" id="SSF52402">
    <property type="entry name" value="Adenine nucleotide alpha hydrolases-like"/>
    <property type="match status" value="1"/>
</dbReference>
<reference evidence="1" key="1">
    <citation type="submission" date="2020-05" db="EMBL/GenBank/DDBJ databases">
        <authorList>
            <person name="Chiriac C."/>
            <person name="Salcher M."/>
            <person name="Ghai R."/>
            <person name="Kavagutti S V."/>
        </authorList>
    </citation>
    <scope>NUCLEOTIDE SEQUENCE</scope>
</reference>